<dbReference type="Proteomes" id="UP000298337">
    <property type="component" value="Unassembled WGS sequence"/>
</dbReference>
<evidence type="ECO:0000313" key="2">
    <source>
        <dbReference type="Proteomes" id="UP000298337"/>
    </source>
</evidence>
<sequence length="108" mass="12022">MVHRRPVARPNARKTYRAHEHVLTITLHPHLLRTGLVPSRYPAIEYTLQPIAGSTVPTRTRTAVHWYPTLASARQAFEALQPHECQSLLAGVLHHLPRHAVASGTSSS</sequence>
<gene>
    <name evidence="1" type="ORF">EU556_25700</name>
</gene>
<organism evidence="1 2">
    <name type="scientific">Hymenobacter fodinae</name>
    <dbReference type="NCBI Taxonomy" id="2510796"/>
    <lineage>
        <taxon>Bacteria</taxon>
        <taxon>Pseudomonadati</taxon>
        <taxon>Bacteroidota</taxon>
        <taxon>Cytophagia</taxon>
        <taxon>Cytophagales</taxon>
        <taxon>Hymenobacteraceae</taxon>
        <taxon>Hymenobacter</taxon>
    </lineage>
</organism>
<accession>A0A4Z0P0X8</accession>
<dbReference type="AlphaFoldDB" id="A0A4Z0P0X8"/>
<keyword evidence="2" id="KW-1185">Reference proteome</keyword>
<reference evidence="1 2" key="1">
    <citation type="submission" date="2019-04" db="EMBL/GenBank/DDBJ databases">
        <authorList>
            <person name="Feng G."/>
            <person name="Zhang J."/>
            <person name="Zhu H."/>
        </authorList>
    </citation>
    <scope>NUCLEOTIDE SEQUENCE [LARGE SCALE GENOMIC DNA]</scope>
    <source>
        <strain evidence="1 2">92R-1</strain>
    </source>
</reference>
<protein>
    <submittedName>
        <fullName evidence="1">Uncharacterized protein</fullName>
    </submittedName>
</protein>
<dbReference type="EMBL" id="SRLA01000009">
    <property type="protein sequence ID" value="TGE03314.1"/>
    <property type="molecule type" value="Genomic_DNA"/>
</dbReference>
<evidence type="ECO:0000313" key="1">
    <source>
        <dbReference type="EMBL" id="TGE03314.1"/>
    </source>
</evidence>
<dbReference type="RefSeq" id="WP_135437079.1">
    <property type="nucleotide sequence ID" value="NZ_SRLA01000009.1"/>
</dbReference>
<comment type="caution">
    <text evidence="1">The sequence shown here is derived from an EMBL/GenBank/DDBJ whole genome shotgun (WGS) entry which is preliminary data.</text>
</comment>
<name>A0A4Z0P0X8_9BACT</name>
<proteinExistence type="predicted"/>